<name>A0AAN1Y1J5_9ENTR</name>
<evidence type="ECO:0000313" key="2">
    <source>
        <dbReference type="Proteomes" id="UP001058353"/>
    </source>
</evidence>
<gene>
    <name evidence="1" type="ORF">KAM644c_07630</name>
</gene>
<organism evidence="1 2">
    <name type="scientific">Klebsiella quasipneumoniae subsp. quasipneumoniae</name>
    <dbReference type="NCBI Taxonomy" id="1667327"/>
    <lineage>
        <taxon>Bacteria</taxon>
        <taxon>Pseudomonadati</taxon>
        <taxon>Pseudomonadota</taxon>
        <taxon>Gammaproteobacteria</taxon>
        <taxon>Enterobacterales</taxon>
        <taxon>Enterobacteriaceae</taxon>
        <taxon>Klebsiella/Raoultella group</taxon>
        <taxon>Klebsiella</taxon>
        <taxon>Klebsiella pneumoniae complex</taxon>
    </lineage>
</organism>
<protein>
    <submittedName>
        <fullName evidence="1">Uncharacterized protein</fullName>
    </submittedName>
</protein>
<reference evidence="1" key="1">
    <citation type="submission" date="2022-07" db="EMBL/GenBank/DDBJ databases">
        <title>Complete genome sequence of carbapenem-resistant Klebsiella spp. in Japan.</title>
        <authorList>
            <person name="Maehana S."/>
            <person name="Suzuki M."/>
            <person name="Kitasato H."/>
        </authorList>
    </citation>
    <scope>NUCLEOTIDE SEQUENCE</scope>
    <source>
        <strain evidence="1">KAM644</strain>
    </source>
</reference>
<sequence length="81" mass="8740">MGETATEDNRQAFVIVFYFSEREEGAATAAGDQSHRRALSADNAGWRPGGDARILANPERKANHAQNYSCAAPFTGVIGNR</sequence>
<dbReference type="EMBL" id="AP026407">
    <property type="protein sequence ID" value="BDO11697.1"/>
    <property type="molecule type" value="Genomic_DNA"/>
</dbReference>
<accession>A0AAN1Y1J5</accession>
<dbReference type="AlphaFoldDB" id="A0AAN1Y1J5"/>
<dbReference type="Proteomes" id="UP001058353">
    <property type="component" value="Chromosome"/>
</dbReference>
<proteinExistence type="predicted"/>
<evidence type="ECO:0000313" key="1">
    <source>
        <dbReference type="EMBL" id="BDO11697.1"/>
    </source>
</evidence>